<evidence type="ECO:0000256" key="4">
    <source>
        <dbReference type="ARBA" id="ARBA00023002"/>
    </source>
</evidence>
<comment type="similarity">
    <text evidence="1">Belongs to the class-I pyridine nucleotide-disulfide oxidoreductase family.</text>
</comment>
<dbReference type="PRINTS" id="PR00368">
    <property type="entry name" value="FADPNR"/>
</dbReference>
<dbReference type="PANTHER" id="PTHR43014">
    <property type="entry name" value="MERCURIC REDUCTASE"/>
    <property type="match status" value="1"/>
</dbReference>
<dbReference type="Gene3D" id="3.30.390.30">
    <property type="match status" value="1"/>
</dbReference>
<comment type="cofactor">
    <cofactor evidence="6">
        <name>FAD</name>
        <dbReference type="ChEBI" id="CHEBI:57692"/>
    </cofactor>
    <text evidence="6">Binds 1 FAD per subunit.</text>
</comment>
<keyword evidence="3 6" id="KW-0274">FAD</keyword>
<evidence type="ECO:0000256" key="6">
    <source>
        <dbReference type="PIRSR" id="PIRSR000350-3"/>
    </source>
</evidence>
<dbReference type="PANTHER" id="PTHR43014:SF2">
    <property type="entry name" value="MERCURIC REDUCTASE"/>
    <property type="match status" value="1"/>
</dbReference>
<dbReference type="Pfam" id="PF07992">
    <property type="entry name" value="Pyr_redox_2"/>
    <property type="match status" value="1"/>
</dbReference>
<dbReference type="Gene3D" id="3.50.50.60">
    <property type="entry name" value="FAD/NAD(P)-binding domain"/>
    <property type="match status" value="2"/>
</dbReference>
<evidence type="ECO:0000259" key="8">
    <source>
        <dbReference type="Pfam" id="PF02852"/>
    </source>
</evidence>
<dbReference type="InterPro" id="IPR036188">
    <property type="entry name" value="FAD/NAD-bd_sf"/>
</dbReference>
<feature type="binding site" evidence="6">
    <location>
        <position position="272"/>
    </location>
    <ligand>
        <name>NAD(+)</name>
        <dbReference type="ChEBI" id="CHEBI:57540"/>
    </ligand>
</feature>
<evidence type="ECO:0000256" key="2">
    <source>
        <dbReference type="ARBA" id="ARBA00022630"/>
    </source>
</evidence>
<protein>
    <submittedName>
        <fullName evidence="10">FAD-containing oxidoreductase</fullName>
    </submittedName>
</protein>
<dbReference type="PRINTS" id="PR00411">
    <property type="entry name" value="PNDRDTASEI"/>
</dbReference>
<evidence type="ECO:0000256" key="3">
    <source>
        <dbReference type="ARBA" id="ARBA00022827"/>
    </source>
</evidence>
<keyword evidence="2" id="KW-0285">Flavoprotein</keyword>
<name>A0A6G8Q6Q6_9ACTN</name>
<dbReference type="InterPro" id="IPR001100">
    <property type="entry name" value="Pyr_nuc-diS_OxRdtase"/>
</dbReference>
<feature type="domain" description="FAD/NAD(P)-binding" evidence="9">
    <location>
        <begin position="6"/>
        <end position="324"/>
    </location>
</feature>
<accession>A0A6G8Q6Q6</accession>
<organism evidence="10 11">
    <name type="scientific">Rubrobacter tropicus</name>
    <dbReference type="NCBI Taxonomy" id="2653851"/>
    <lineage>
        <taxon>Bacteria</taxon>
        <taxon>Bacillati</taxon>
        <taxon>Actinomycetota</taxon>
        <taxon>Rubrobacteria</taxon>
        <taxon>Rubrobacterales</taxon>
        <taxon>Rubrobacteraceae</taxon>
        <taxon>Rubrobacter</taxon>
    </lineage>
</organism>
<dbReference type="FunFam" id="3.30.390.30:FF:000001">
    <property type="entry name" value="Dihydrolipoyl dehydrogenase"/>
    <property type="match status" value="1"/>
</dbReference>
<proteinExistence type="inferred from homology"/>
<dbReference type="RefSeq" id="WP_166174224.1">
    <property type="nucleotide sequence ID" value="NZ_CP045119.1"/>
</dbReference>
<feature type="domain" description="Pyridine nucleotide-disulphide oxidoreductase dimerisation" evidence="8">
    <location>
        <begin position="348"/>
        <end position="455"/>
    </location>
</feature>
<feature type="binding site" evidence="6">
    <location>
        <position position="52"/>
    </location>
    <ligand>
        <name>FAD</name>
        <dbReference type="ChEBI" id="CHEBI:57692"/>
    </ligand>
</feature>
<evidence type="ECO:0000256" key="7">
    <source>
        <dbReference type="PIRSR" id="PIRSR000350-4"/>
    </source>
</evidence>
<dbReference type="GO" id="GO:0003955">
    <property type="term" value="F:NAD(P)H dehydrogenase (quinone) activity"/>
    <property type="evidence" value="ECO:0007669"/>
    <property type="project" value="TreeGrafter"/>
</dbReference>
<feature type="binding site" evidence="6">
    <location>
        <position position="313"/>
    </location>
    <ligand>
        <name>FAD</name>
        <dbReference type="ChEBI" id="CHEBI:57692"/>
    </ligand>
</feature>
<keyword evidence="6" id="KW-0520">NAD</keyword>
<dbReference type="AlphaFoldDB" id="A0A6G8Q6Q6"/>
<dbReference type="PIRSF" id="PIRSF000350">
    <property type="entry name" value="Mercury_reductase_MerA"/>
    <property type="match status" value="1"/>
</dbReference>
<keyword evidence="11" id="KW-1185">Reference proteome</keyword>
<feature type="binding site" evidence="6">
    <location>
        <begin position="181"/>
        <end position="188"/>
    </location>
    <ligand>
        <name>NAD(+)</name>
        <dbReference type="ChEBI" id="CHEBI:57540"/>
    </ligand>
</feature>
<evidence type="ECO:0000256" key="5">
    <source>
        <dbReference type="PIRSR" id="PIRSR000350-2"/>
    </source>
</evidence>
<evidence type="ECO:0000313" key="10">
    <source>
        <dbReference type="EMBL" id="QIN82161.1"/>
    </source>
</evidence>
<evidence type="ECO:0000256" key="1">
    <source>
        <dbReference type="ARBA" id="ARBA00007532"/>
    </source>
</evidence>
<dbReference type="SUPFAM" id="SSF55424">
    <property type="entry name" value="FAD/NAD-linked reductases, dimerisation (C-terminal) domain"/>
    <property type="match status" value="1"/>
</dbReference>
<dbReference type="InterPro" id="IPR004099">
    <property type="entry name" value="Pyr_nucl-diS_OxRdtase_dimer"/>
</dbReference>
<feature type="disulfide bond" description="Redox-active" evidence="7">
    <location>
        <begin position="43"/>
        <end position="48"/>
    </location>
</feature>
<feature type="active site" description="Proton acceptor" evidence="5">
    <location>
        <position position="446"/>
    </location>
</feature>
<evidence type="ECO:0000313" key="11">
    <source>
        <dbReference type="Proteomes" id="UP000501452"/>
    </source>
</evidence>
<keyword evidence="6" id="KW-0547">Nucleotide-binding</keyword>
<dbReference type="InterPro" id="IPR023753">
    <property type="entry name" value="FAD/NAD-binding_dom"/>
</dbReference>
<reference evidence="10 11" key="1">
    <citation type="submission" date="2019-10" db="EMBL/GenBank/DDBJ databases">
        <title>Rubrobacter sp nov SCSIO 52090 isolated from a deep-sea sediment in the South China Sea.</title>
        <authorList>
            <person name="Chen R.W."/>
        </authorList>
    </citation>
    <scope>NUCLEOTIDE SEQUENCE [LARGE SCALE GENOMIC DNA]</scope>
    <source>
        <strain evidence="10 11">SCSIO 52909</strain>
    </source>
</reference>
<sequence length="468" mass="50405">MAAQHYDAVVIGSGQGGTPLARELAGSGRKTALIEREHVGGTCINEGCTPTKTMVASAKTAYVDRRSGEFGVRNGLVGVDLAAVRRRKQSIVDSFRDGNQNRLEETRNLDLIFGEASFTGPKTLMVRTDGGSLELDADTIFINAGARPANPPIDGLDAVPALNSTSIMELDELPEHLLVLGGSYVGIEFAQMFRRFGSGVTVVQRSGQLMGREDADVAEKVAEILREDGIEVLLNTQTRLVEQDSGGRVHLRVDTPEGERALEGTHLLVAAGRPPNTEKLSLDAAGIETDRRGFIKVNGRLETNVEGVYALGDIKGGPAFTHISYDDFRVIRANLLDGGDATIADRLVPYTMFIDPQLGRIGLSEREARDRDLEFYVAKIPMTYVARAIEMGETRGFMKAIVDAENGQILGCAVLGVEGGEIMAMIQIAMMGKIPYTTLRDGVFSHPTLAESLNTLFSNVGQRQGAAV</sequence>
<dbReference type="Pfam" id="PF02852">
    <property type="entry name" value="Pyr_redox_dim"/>
    <property type="match status" value="1"/>
</dbReference>
<keyword evidence="4" id="KW-0560">Oxidoreductase</keyword>
<dbReference type="SUPFAM" id="SSF51905">
    <property type="entry name" value="FAD/NAD(P)-binding domain"/>
    <property type="match status" value="1"/>
</dbReference>
<gene>
    <name evidence="10" type="ORF">GBA63_05495</name>
</gene>
<evidence type="ECO:0000259" key="9">
    <source>
        <dbReference type="Pfam" id="PF07992"/>
    </source>
</evidence>
<dbReference type="GO" id="GO:0050660">
    <property type="term" value="F:flavin adenine dinucleotide binding"/>
    <property type="evidence" value="ECO:0007669"/>
    <property type="project" value="TreeGrafter"/>
</dbReference>
<dbReference type="KEGG" id="rub:GBA63_05495"/>
<dbReference type="InterPro" id="IPR016156">
    <property type="entry name" value="FAD/NAD-linked_Rdtase_dimer_sf"/>
</dbReference>
<dbReference type="Proteomes" id="UP000501452">
    <property type="component" value="Chromosome"/>
</dbReference>
<dbReference type="EMBL" id="CP045119">
    <property type="protein sequence ID" value="QIN82161.1"/>
    <property type="molecule type" value="Genomic_DNA"/>
</dbReference>